<reference evidence="1 2" key="1">
    <citation type="submission" date="2024-01" db="EMBL/GenBank/DDBJ databases">
        <title>Genome assemblies of Stephania.</title>
        <authorList>
            <person name="Yang L."/>
        </authorList>
    </citation>
    <scope>NUCLEOTIDE SEQUENCE [LARGE SCALE GENOMIC DNA]</scope>
    <source>
        <strain evidence="1">QJT</strain>
        <tissue evidence="1">Leaf</tissue>
    </source>
</reference>
<protein>
    <submittedName>
        <fullName evidence="1">Uncharacterized protein</fullName>
    </submittedName>
</protein>
<evidence type="ECO:0000313" key="1">
    <source>
        <dbReference type="EMBL" id="KAK9129345.1"/>
    </source>
</evidence>
<dbReference type="Proteomes" id="UP001417504">
    <property type="component" value="Unassembled WGS sequence"/>
</dbReference>
<organism evidence="1 2">
    <name type="scientific">Stephania japonica</name>
    <dbReference type="NCBI Taxonomy" id="461633"/>
    <lineage>
        <taxon>Eukaryota</taxon>
        <taxon>Viridiplantae</taxon>
        <taxon>Streptophyta</taxon>
        <taxon>Embryophyta</taxon>
        <taxon>Tracheophyta</taxon>
        <taxon>Spermatophyta</taxon>
        <taxon>Magnoliopsida</taxon>
        <taxon>Ranunculales</taxon>
        <taxon>Menispermaceae</taxon>
        <taxon>Menispermoideae</taxon>
        <taxon>Cissampelideae</taxon>
        <taxon>Stephania</taxon>
    </lineage>
</organism>
<dbReference type="EMBL" id="JBBNAE010000004">
    <property type="protein sequence ID" value="KAK9129345.1"/>
    <property type="molecule type" value="Genomic_DNA"/>
</dbReference>
<name>A0AAP0JA17_9MAGN</name>
<accession>A0AAP0JA17</accession>
<sequence>MELALVEIIGDDPVIAWLKLMSQINTIYCECLTQKWSPMGPYITSLGNLLIWARCCMCWATERRSWYEQEQGKRGTRRLSLRPLLLTARREEKKRRLEQQPREEIAAYSKDYWRDHLSWGIVGDLSMTSMMPRCSCCDRFGHFGGRRLVVPPEKTTPPPNMGSGFSHPIMVVLAYLMFERVFPLIEHQEIESKIKSDRPFEIEAVERIRVRHTRN</sequence>
<gene>
    <name evidence="1" type="ORF">Sjap_009832</name>
</gene>
<dbReference type="AlphaFoldDB" id="A0AAP0JA17"/>
<comment type="caution">
    <text evidence="1">The sequence shown here is derived from an EMBL/GenBank/DDBJ whole genome shotgun (WGS) entry which is preliminary data.</text>
</comment>
<evidence type="ECO:0000313" key="2">
    <source>
        <dbReference type="Proteomes" id="UP001417504"/>
    </source>
</evidence>
<keyword evidence="2" id="KW-1185">Reference proteome</keyword>
<proteinExistence type="predicted"/>